<feature type="chain" id="PRO_5018050944" description="Plastocyanin-like domain-containing protein" evidence="2">
    <location>
        <begin position="22"/>
        <end position="532"/>
    </location>
</feature>
<dbReference type="Gene3D" id="2.60.40.420">
    <property type="entry name" value="Cupredoxins - blue copper proteins"/>
    <property type="match status" value="2"/>
</dbReference>
<feature type="signal peptide" evidence="2">
    <location>
        <begin position="1"/>
        <end position="21"/>
    </location>
</feature>
<dbReference type="Proteomes" id="UP000269276">
    <property type="component" value="Unassembled WGS sequence"/>
</dbReference>
<comment type="caution">
    <text evidence="3">The sequence shown here is derived from an EMBL/GenBank/DDBJ whole genome shotgun (WGS) entry which is preliminary data.</text>
</comment>
<evidence type="ECO:0008006" key="5">
    <source>
        <dbReference type="Google" id="ProtNLM"/>
    </source>
</evidence>
<organism evidence="3 4">
    <name type="scientific">Hortaea werneckii</name>
    <name type="common">Black yeast</name>
    <name type="synonym">Cladosporium werneckii</name>
    <dbReference type="NCBI Taxonomy" id="91943"/>
    <lineage>
        <taxon>Eukaryota</taxon>
        <taxon>Fungi</taxon>
        <taxon>Dikarya</taxon>
        <taxon>Ascomycota</taxon>
        <taxon>Pezizomycotina</taxon>
        <taxon>Dothideomycetes</taxon>
        <taxon>Dothideomycetidae</taxon>
        <taxon>Mycosphaerellales</taxon>
        <taxon>Teratosphaeriaceae</taxon>
        <taxon>Hortaea</taxon>
    </lineage>
</organism>
<protein>
    <recommendedName>
        <fullName evidence="5">Plastocyanin-like domain-containing protein</fullName>
    </recommendedName>
</protein>
<gene>
    <name evidence="3" type="ORF">D0863_02574</name>
</gene>
<dbReference type="OrthoDB" id="2121828at2759"/>
<keyword evidence="2" id="KW-0732">Signal</keyword>
<accession>A0A3M7EFR8</accession>
<dbReference type="AlphaFoldDB" id="A0A3M7EFR8"/>
<evidence type="ECO:0000313" key="3">
    <source>
        <dbReference type="EMBL" id="RMY75478.1"/>
    </source>
</evidence>
<dbReference type="InterPro" id="IPR008972">
    <property type="entry name" value="Cupredoxin"/>
</dbReference>
<dbReference type="EMBL" id="QWIP01000056">
    <property type="protein sequence ID" value="RMY75478.1"/>
    <property type="molecule type" value="Genomic_DNA"/>
</dbReference>
<sequence>MAPLKPSSALLLSLIYNTVLGTPFPASSTSTSSSLQSCANRLDGQLPSPTPLGYKFSGNVPFDISPRANYANYNEYGTKWLKALYRGYTDSTFSQRSEQPAFQGTQGPTIRSEVGDLIEIMFVNNLSENYATMHSMGLAYNKAHGEGADYPNNTSPGVNVVLDESSAVPPVPQHGVEPGGCVVYKWMVPENAGPYDNEPARVHSYHSYVALQQDSDAGLIGPQIVYAKGQMNHAMANYREFPLLYMIYTEADSWLSGKNKARLTGSDNSNTKRQAWGNHGWHASNNNGNHGEDGNSSNYDNNNNINYGASSTNASGVGSFDISNTNNLWSGNYTVWHPQLVNLNGAGQFPEAPPFHTMNGYVFSNNPPFDMCVGDNVIWYVNAYGAASHVFHMHGHGVTYQGFDRYAVSLNDGVGKTLYMTAVEPGLWQVICHDNFVNAAFSFNLLWDVLPRLHTECKSFVNALFSFDLLWNFLSRFQTEYNSFINAVFSLNLLWDVLPRLHTKCSSQLLQPFAHRHFILFELHIERLQRLQ</sequence>
<feature type="region of interest" description="Disordered" evidence="1">
    <location>
        <begin position="260"/>
        <end position="299"/>
    </location>
</feature>
<dbReference type="VEuPathDB" id="FungiDB:BTJ68_00197"/>
<name>A0A3M7EFR8_HORWE</name>
<evidence type="ECO:0000256" key="2">
    <source>
        <dbReference type="SAM" id="SignalP"/>
    </source>
</evidence>
<proteinExistence type="predicted"/>
<evidence type="ECO:0000256" key="1">
    <source>
        <dbReference type="SAM" id="MobiDB-lite"/>
    </source>
</evidence>
<dbReference type="SUPFAM" id="SSF49503">
    <property type="entry name" value="Cupredoxins"/>
    <property type="match status" value="2"/>
</dbReference>
<reference evidence="3 4" key="1">
    <citation type="journal article" date="2018" name="BMC Genomics">
        <title>Genomic evidence for intraspecific hybridization in a clonal and extremely halotolerant yeast.</title>
        <authorList>
            <person name="Gostincar C."/>
            <person name="Stajich J.E."/>
            <person name="Zupancic J."/>
            <person name="Zalar P."/>
            <person name="Gunde-Cimerman N."/>
        </authorList>
    </citation>
    <scope>NUCLEOTIDE SEQUENCE [LARGE SCALE GENOMIC DNA]</scope>
    <source>
        <strain evidence="3 4">EXF-2682</strain>
    </source>
</reference>
<evidence type="ECO:0000313" key="4">
    <source>
        <dbReference type="Proteomes" id="UP000269276"/>
    </source>
</evidence>